<feature type="transmembrane region" description="Helical" evidence="3">
    <location>
        <begin position="1164"/>
        <end position="1183"/>
    </location>
</feature>
<dbReference type="InterPro" id="IPR019286">
    <property type="entry name" value="DUF2339_TM"/>
</dbReference>
<keyword evidence="3" id="KW-1133">Transmembrane helix</keyword>
<feature type="transmembrane region" description="Helical" evidence="3">
    <location>
        <begin position="819"/>
        <end position="837"/>
    </location>
</feature>
<dbReference type="RefSeq" id="WP_126981052.1">
    <property type="nucleotide sequence ID" value="NZ_PQSP01000011.1"/>
</dbReference>
<feature type="transmembrane region" description="Helical" evidence="3">
    <location>
        <begin position="6"/>
        <end position="26"/>
    </location>
</feature>
<evidence type="ECO:0000256" key="3">
    <source>
        <dbReference type="SAM" id="Phobius"/>
    </source>
</evidence>
<feature type="transmembrane region" description="Helical" evidence="3">
    <location>
        <begin position="338"/>
        <end position="358"/>
    </location>
</feature>
<dbReference type="Pfam" id="PF10101">
    <property type="entry name" value="DUF2339"/>
    <property type="match status" value="2"/>
</dbReference>
<dbReference type="OrthoDB" id="207428at2"/>
<evidence type="ECO:0000256" key="1">
    <source>
        <dbReference type="SAM" id="Coils"/>
    </source>
</evidence>
<feature type="transmembrane region" description="Helical" evidence="3">
    <location>
        <begin position="727"/>
        <end position="748"/>
    </location>
</feature>
<feature type="transmembrane region" description="Helical" evidence="3">
    <location>
        <begin position="631"/>
        <end position="655"/>
    </location>
</feature>
<gene>
    <name evidence="4" type="ORF">CUZ56_02898</name>
</gene>
<feature type="transmembrane region" description="Helical" evidence="3">
    <location>
        <begin position="958"/>
        <end position="976"/>
    </location>
</feature>
<feature type="transmembrane region" description="Helical" evidence="3">
    <location>
        <begin position="556"/>
        <end position="573"/>
    </location>
</feature>
<feature type="transmembrane region" description="Helical" evidence="3">
    <location>
        <begin position="1358"/>
        <end position="1376"/>
    </location>
</feature>
<keyword evidence="1" id="KW-0175">Coiled coil</keyword>
<feature type="transmembrane region" description="Helical" evidence="3">
    <location>
        <begin position="916"/>
        <end position="938"/>
    </location>
</feature>
<feature type="transmembrane region" description="Helical" evidence="3">
    <location>
        <begin position="312"/>
        <end position="329"/>
    </location>
</feature>
<feature type="transmembrane region" description="Helical" evidence="3">
    <location>
        <begin position="1257"/>
        <end position="1280"/>
    </location>
</feature>
<feature type="coiled-coil region" evidence="1">
    <location>
        <begin position="26"/>
        <end position="74"/>
    </location>
</feature>
<evidence type="ECO:0000313" key="4">
    <source>
        <dbReference type="EMBL" id="RUS65599.1"/>
    </source>
</evidence>
<feature type="transmembrane region" description="Helical" evidence="3">
    <location>
        <begin position="1133"/>
        <end position="1152"/>
    </location>
</feature>
<organism evidence="4 5">
    <name type="scientific">Saezia sanguinis</name>
    <dbReference type="NCBI Taxonomy" id="1965230"/>
    <lineage>
        <taxon>Bacteria</taxon>
        <taxon>Pseudomonadati</taxon>
        <taxon>Pseudomonadota</taxon>
        <taxon>Betaproteobacteria</taxon>
        <taxon>Burkholderiales</taxon>
        <taxon>Saeziaceae</taxon>
        <taxon>Saezia</taxon>
    </lineage>
</organism>
<keyword evidence="5" id="KW-1185">Reference proteome</keyword>
<feature type="transmembrane region" description="Helical" evidence="3">
    <location>
        <begin position="699"/>
        <end position="718"/>
    </location>
</feature>
<feature type="transmembrane region" description="Helical" evidence="3">
    <location>
        <begin position="1195"/>
        <end position="1213"/>
    </location>
</feature>
<feature type="transmembrane region" description="Helical" evidence="3">
    <location>
        <begin position="1331"/>
        <end position="1349"/>
    </location>
</feature>
<feature type="transmembrane region" description="Helical" evidence="3">
    <location>
        <begin position="364"/>
        <end position="384"/>
    </location>
</feature>
<feature type="transmembrane region" description="Helical" evidence="3">
    <location>
        <begin position="790"/>
        <end position="807"/>
    </location>
</feature>
<keyword evidence="3" id="KW-0472">Membrane</keyword>
<feature type="transmembrane region" description="Helical" evidence="3">
    <location>
        <begin position="280"/>
        <end position="300"/>
    </location>
</feature>
<feature type="transmembrane region" description="Helical" evidence="3">
    <location>
        <begin position="881"/>
        <end position="904"/>
    </location>
</feature>
<feature type="transmembrane region" description="Helical" evidence="3">
    <location>
        <begin position="500"/>
        <end position="518"/>
    </location>
</feature>
<feature type="transmembrane region" description="Helical" evidence="3">
    <location>
        <begin position="524"/>
        <end position="544"/>
    </location>
</feature>
<comment type="caution">
    <text evidence="4">The sequence shown here is derived from an EMBL/GenBank/DDBJ whole genome shotgun (WGS) entry which is preliminary data.</text>
</comment>
<feature type="transmembrane region" description="Helical" evidence="3">
    <location>
        <begin position="1292"/>
        <end position="1311"/>
    </location>
</feature>
<proteinExistence type="predicted"/>
<feature type="transmembrane region" description="Helical" evidence="3">
    <location>
        <begin position="1074"/>
        <end position="1093"/>
    </location>
</feature>
<feature type="region of interest" description="Disordered" evidence="2">
    <location>
        <begin position="239"/>
        <end position="259"/>
    </location>
</feature>
<name>A0A433SA72_9BURK</name>
<accession>A0A433SA72</accession>
<feature type="transmembrane region" description="Helical" evidence="3">
    <location>
        <begin position="415"/>
        <end position="433"/>
    </location>
</feature>
<evidence type="ECO:0000313" key="5">
    <source>
        <dbReference type="Proteomes" id="UP000286947"/>
    </source>
</evidence>
<evidence type="ECO:0000256" key="2">
    <source>
        <dbReference type="SAM" id="MobiDB-lite"/>
    </source>
</evidence>
<evidence type="ECO:0008006" key="6">
    <source>
        <dbReference type="Google" id="ProtNLM"/>
    </source>
</evidence>
<feature type="transmembrane region" description="Helical" evidence="3">
    <location>
        <begin position="988"/>
        <end position="1006"/>
    </location>
</feature>
<protein>
    <recommendedName>
        <fullName evidence="6">DUF2339 domain-containing protein</fullName>
    </recommendedName>
</protein>
<dbReference type="Proteomes" id="UP000286947">
    <property type="component" value="Unassembled WGS sequence"/>
</dbReference>
<feature type="transmembrane region" description="Helical" evidence="3">
    <location>
        <begin position="470"/>
        <end position="488"/>
    </location>
</feature>
<reference evidence="4 5" key="1">
    <citation type="submission" date="2018-01" db="EMBL/GenBank/DDBJ databases">
        <title>Saezia sanguinis gen. nov., sp. nov., in the order Burkholderiales isolated from human blood.</title>
        <authorList>
            <person name="Medina-Pascual M.J."/>
            <person name="Valdezate S."/>
            <person name="Monzon S."/>
            <person name="Cuesta I."/>
            <person name="Carrasco G."/>
            <person name="Villalon P."/>
            <person name="Saez-Nieto J.A."/>
        </authorList>
    </citation>
    <scope>NUCLEOTIDE SEQUENCE [LARGE SCALE GENOMIC DNA]</scope>
    <source>
        <strain evidence="4 5">CNM695-12</strain>
    </source>
</reference>
<feature type="transmembrane region" description="Helical" evidence="3">
    <location>
        <begin position="391"/>
        <end position="409"/>
    </location>
</feature>
<sequence>METLIFIAVLVVLVPPVLAIISIVSVSNLKYRVQKLEADIESLQTAIASLVHERARWTEEAQTAQEKQKEQKEQDAVERFDTTGVSVDVVHAASPLTDAITPEERQDQTLTPLRAEPFAGSVEWPEGIHWTVPAENAAQDTAKEALSPASMAELKPETASFVIQPINTESENVAVSPEDMATGNDLPLSPAFAAPVSAAQMDTGRSDVGESPDLAGEKQALPEQVVQEAPAGIWMQDLPENQEERPYPQPPVARDRAKEKPSLGAKAVNKLVEWFTTGNVPVKIGVLVLFAGVAALLKYVTDQGWLSFPMEFRLLGIAGLALGALGFAWRQRERQRTFSLSLQGGAIGILLLTVFAAFKLYGFLPASLAFGLTTALVVGTGLLAVMQDARILAVFAILAGFLSPIWLSTGSNNHVALFSYYAILNAGIFGMAWWRSWRMLNLLGFAFTFGIGTFWGALQYAPEKFASTEPFLLLFFAFYLVIPILYARSFVGNKRDMVDAALVFGTPLVAFSLQSVLLQDFPRYVLAANAFGLGVLYAVLARFLASGKAFKELVPAYIALAAGFMTLAVPLAFSAQQTSCIYALEGAALVWWGIRQARQITQYSGLALQVLAAGTLVYSMESYFMQNAAGLAVINPTFVTLLMLAAAGLFCTWVYWANACGRLGEKDKYSRDKTLLLYLWGLLWWCIAGWWQIKYVVDVTQSLHAGLMFAVLTAWLAAEARRKCKMLLLPVTTMAGFVLVVVFCLMQTHTYGTPLTGYGWLAWAVYAVLAGRSIYCLRQDETQLVEKVQLLWWPTWALMLTLALKWWGVQSAVAADWVWAVQILPWVTLIVLTLWFWGIVRQPLGVRFDACRDQLQGLLFAAAGLWWLFVLMQPADSTPFIWLPVLNPIELLQLLFVGLLWYWLKKQNTQTWLLPLQQNMLFAVAGFLLTSVMTLRAVHHWAGVPWSEEIFAYQQAQIYLSMVWSVLGGVMVWRGVYKKQMLLQNAGIGLQLLAAIAFGLSLLKPIEPSDAILTPVFINMLLLAFAGLGSAWCYHTCAENKDVRERQAGIMFYVWGMLCWMVAGLYQIDRLVPGPYVLSFVLVLVALTGWLAAEVHRVRPALLLGVTTMAGIGLAVPLALLQSSGGGYPFADGGWLGWLCYGIFGWRALLCLRQESIQWPAKAAQLIWWPVWMLVLGLVMQWWSVSLGLGAGWQHAAIVLPWLLLAGATLWLWEHVRLPLGVAFDASRRVLQGALFYVGVLWWLYALFLPAQTEPFIWLPVLNPLDAMQLCFAGMLIFWLRTDKSAQRFSGTTQVLMYSAMLFALASTMVLRGVHHWGGIPWDGALMHSTLAQTGLSVVWSVLGVLAWIRGSRRGLRELWWVGAILMGVVLAKLILVDRQNLGNVLGITSFIAYGLLCVVVGYLAPAPPREVLQNDKEQ</sequence>
<feature type="transmembrane region" description="Helical" evidence="3">
    <location>
        <begin position="1100"/>
        <end position="1121"/>
    </location>
</feature>
<feature type="transmembrane region" description="Helical" evidence="3">
    <location>
        <begin position="858"/>
        <end position="875"/>
    </location>
</feature>
<feature type="transmembrane region" description="Helical" evidence="3">
    <location>
        <begin position="440"/>
        <end position="458"/>
    </location>
</feature>
<feature type="transmembrane region" description="Helical" evidence="3">
    <location>
        <begin position="1234"/>
        <end position="1251"/>
    </location>
</feature>
<dbReference type="PANTHER" id="PTHR38434:SF1">
    <property type="entry name" value="BLL2549 PROTEIN"/>
    <property type="match status" value="1"/>
</dbReference>
<feature type="transmembrane region" description="Helical" evidence="3">
    <location>
        <begin position="1012"/>
        <end position="1038"/>
    </location>
</feature>
<feature type="transmembrane region" description="Helical" evidence="3">
    <location>
        <begin position="760"/>
        <end position="778"/>
    </location>
</feature>
<keyword evidence="3" id="KW-0812">Transmembrane</keyword>
<feature type="transmembrane region" description="Helical" evidence="3">
    <location>
        <begin position="675"/>
        <end position="693"/>
    </location>
</feature>
<feature type="transmembrane region" description="Helical" evidence="3">
    <location>
        <begin position="1050"/>
        <end position="1068"/>
    </location>
</feature>
<feature type="transmembrane region" description="Helical" evidence="3">
    <location>
        <begin position="1382"/>
        <end position="1405"/>
    </location>
</feature>
<dbReference type="EMBL" id="PQSP01000011">
    <property type="protein sequence ID" value="RUS65599.1"/>
    <property type="molecule type" value="Genomic_DNA"/>
</dbReference>
<dbReference type="PANTHER" id="PTHR38434">
    <property type="entry name" value="BLL2549 PROTEIN"/>
    <property type="match status" value="1"/>
</dbReference>